<organism evidence="2 3">
    <name type="scientific">Musa troglodytarum</name>
    <name type="common">fe'i banana</name>
    <dbReference type="NCBI Taxonomy" id="320322"/>
    <lineage>
        <taxon>Eukaryota</taxon>
        <taxon>Viridiplantae</taxon>
        <taxon>Streptophyta</taxon>
        <taxon>Embryophyta</taxon>
        <taxon>Tracheophyta</taxon>
        <taxon>Spermatophyta</taxon>
        <taxon>Magnoliopsida</taxon>
        <taxon>Liliopsida</taxon>
        <taxon>Zingiberales</taxon>
        <taxon>Musaceae</taxon>
        <taxon>Musa</taxon>
    </lineage>
</organism>
<evidence type="ECO:0000313" key="3">
    <source>
        <dbReference type="Proteomes" id="UP001055439"/>
    </source>
</evidence>
<evidence type="ECO:0000313" key="2">
    <source>
        <dbReference type="EMBL" id="URE39600.1"/>
    </source>
</evidence>
<keyword evidence="3" id="KW-1185">Reference proteome</keyword>
<proteinExistence type="predicted"/>
<accession>A0A9E7HTF7</accession>
<dbReference type="PANTHER" id="PTHR33177">
    <property type="entry name" value="PUTATIVE-RELATED"/>
    <property type="match status" value="1"/>
</dbReference>
<dbReference type="OrthoDB" id="779180at2759"/>
<dbReference type="Pfam" id="PF24747">
    <property type="entry name" value="Zn-ribbon_GIR1"/>
    <property type="match status" value="1"/>
</dbReference>
<reference evidence="2" key="1">
    <citation type="submission" date="2022-05" db="EMBL/GenBank/DDBJ databases">
        <title>The Musa troglodytarum L. genome provides insights into the mechanism of non-climacteric behaviour and enrichment of carotenoids.</title>
        <authorList>
            <person name="Wang J."/>
        </authorList>
    </citation>
    <scope>NUCLEOTIDE SEQUENCE</scope>
    <source>
        <tissue evidence="2">Leaf</tissue>
    </source>
</reference>
<dbReference type="EMBL" id="CP097510">
    <property type="protein sequence ID" value="URE39600.1"/>
    <property type="molecule type" value="Genomic_DNA"/>
</dbReference>
<feature type="domain" description="GIR1-like zinc ribbon" evidence="1">
    <location>
        <begin position="109"/>
        <end position="140"/>
    </location>
</feature>
<dbReference type="AlphaFoldDB" id="A0A9E7HTF7"/>
<sequence>MDALGALSLPQPGSPTSLRWCSFCEVGLLCSPLPLHLSQAIARMSRENRRSQTLDLKLNLSLLPARGDASRRMGVADDASPASSCLTTVASPSEAELGMRTPVSTEAATPMVLAGCQRCLMYVMLSADDLKCPKCWSTALNFFHNTTTKNKTNSSNKSRMC</sequence>
<evidence type="ECO:0000259" key="1">
    <source>
        <dbReference type="Pfam" id="PF24747"/>
    </source>
</evidence>
<protein>
    <recommendedName>
        <fullName evidence="1">GIR1-like zinc ribbon domain-containing protein</fullName>
    </recommendedName>
</protein>
<dbReference type="InterPro" id="IPR056440">
    <property type="entry name" value="Zn-ribbon_GIR1"/>
</dbReference>
<dbReference type="Proteomes" id="UP001055439">
    <property type="component" value="Chromosome 8"/>
</dbReference>
<dbReference type="InterPro" id="IPR055281">
    <property type="entry name" value="GIR1-2/SIED1"/>
</dbReference>
<gene>
    <name evidence="2" type="ORF">MUK42_06202</name>
</gene>
<name>A0A9E7HTF7_9LILI</name>
<dbReference type="PANTHER" id="PTHR33177:SF41">
    <property type="entry name" value="OS05G0442000 PROTEIN"/>
    <property type="match status" value="1"/>
</dbReference>